<keyword evidence="4" id="KW-1185">Reference proteome</keyword>
<dbReference type="InterPro" id="IPR000719">
    <property type="entry name" value="Prot_kinase_dom"/>
</dbReference>
<evidence type="ECO:0000313" key="4">
    <source>
        <dbReference type="Proteomes" id="UP000317378"/>
    </source>
</evidence>
<evidence type="ECO:0000259" key="2">
    <source>
        <dbReference type="PROSITE" id="PS50011"/>
    </source>
</evidence>
<dbReference type="PROSITE" id="PS50011">
    <property type="entry name" value="PROTEIN_KINASE_DOM"/>
    <property type="match status" value="1"/>
</dbReference>
<dbReference type="SUPFAM" id="SSF56112">
    <property type="entry name" value="Protein kinase-like (PK-like)"/>
    <property type="match status" value="1"/>
</dbReference>
<organism evidence="3 4">
    <name type="scientific">Streptomyces sporangiiformans</name>
    <dbReference type="NCBI Taxonomy" id="2315329"/>
    <lineage>
        <taxon>Bacteria</taxon>
        <taxon>Bacillati</taxon>
        <taxon>Actinomycetota</taxon>
        <taxon>Actinomycetes</taxon>
        <taxon>Kitasatosporales</taxon>
        <taxon>Streptomycetaceae</taxon>
        <taxon>Streptomyces</taxon>
    </lineage>
</organism>
<comment type="caution">
    <text evidence="3">The sequence shown here is derived from an EMBL/GenBank/DDBJ whole genome shotgun (WGS) entry which is preliminary data.</text>
</comment>
<dbReference type="InterPro" id="IPR011009">
    <property type="entry name" value="Kinase-like_dom_sf"/>
</dbReference>
<dbReference type="OrthoDB" id="3404503at2"/>
<dbReference type="GO" id="GO:0004672">
    <property type="term" value="F:protein kinase activity"/>
    <property type="evidence" value="ECO:0007669"/>
    <property type="project" value="InterPro"/>
</dbReference>
<gene>
    <name evidence="3" type="ORF">FGD71_012200</name>
</gene>
<dbReference type="AlphaFoldDB" id="A0A505DBT9"/>
<accession>A0A505DBT9</accession>
<protein>
    <recommendedName>
        <fullName evidence="2">Protein kinase domain-containing protein</fullName>
    </recommendedName>
</protein>
<evidence type="ECO:0000256" key="1">
    <source>
        <dbReference type="SAM" id="MobiDB-lite"/>
    </source>
</evidence>
<sequence length="98" mass="10241">MATLAGVLADLAEEGTLHGDIKPDNPFWYNDGPVLGDFGIAASADARPGQIRVGGKLGTANFIAPEMRERRSGAKADVYLLSRPSTAGPARRPARPGP</sequence>
<dbReference type="Gene3D" id="1.10.510.10">
    <property type="entry name" value="Transferase(Phosphotransferase) domain 1"/>
    <property type="match status" value="1"/>
</dbReference>
<dbReference type="Proteomes" id="UP000317378">
    <property type="component" value="Unassembled WGS sequence"/>
</dbReference>
<evidence type="ECO:0000313" key="3">
    <source>
        <dbReference type="EMBL" id="TPQ21983.1"/>
    </source>
</evidence>
<proteinExistence type="predicted"/>
<feature type="region of interest" description="Disordered" evidence="1">
    <location>
        <begin position="74"/>
        <end position="98"/>
    </location>
</feature>
<dbReference type="EMBL" id="VCHX02000103">
    <property type="protein sequence ID" value="TPQ21983.1"/>
    <property type="molecule type" value="Genomic_DNA"/>
</dbReference>
<name>A0A505DBT9_9ACTN</name>
<reference evidence="3 4" key="1">
    <citation type="submission" date="2019-06" db="EMBL/GenBank/DDBJ databases">
        <title>Streptomyces sporangiiformans sp. nov., a novel actinomycete isolated from soil in Mount Song.</title>
        <authorList>
            <person name="Han L."/>
        </authorList>
    </citation>
    <scope>NUCLEOTIDE SEQUENCE [LARGE SCALE GENOMIC DNA]</scope>
    <source>
        <strain evidence="3 4">NEAU-SSA 1</strain>
    </source>
</reference>
<feature type="domain" description="Protein kinase" evidence="2">
    <location>
        <begin position="1"/>
        <end position="98"/>
    </location>
</feature>
<dbReference type="GO" id="GO:0005524">
    <property type="term" value="F:ATP binding"/>
    <property type="evidence" value="ECO:0007669"/>
    <property type="project" value="InterPro"/>
</dbReference>